<gene>
    <name evidence="3" type="ORF">RFM52_00195</name>
</gene>
<keyword evidence="4" id="KW-1185">Reference proteome</keyword>
<sequence>MEPEDDLRSRIEAALVRGRLTKWQRHFLLDMRDRLVKYGPRTRLSAKQWARLHEIIGPTSPSPSAPSHSPLNRAPSSSRWRPRRSRSPLAREARYLAARFTRAFGIALALVVGSLIYSHIEKGGHISWPSMPSFARSATGDRVPLARSQFTVTDGDTIRLDGAAKGTRLVGFNAPESIEPRCPVEADLGRRAKARLTELVASAKLELEMIPCSCTAGTEGTDRCNYGRSCGSLFANGQDVGDVLISEGLAVPFVCGATSCPPTPRPWCAS</sequence>
<accession>A0ABU4Y9I2</accession>
<dbReference type="Gene3D" id="2.40.50.90">
    <property type="match status" value="1"/>
</dbReference>
<evidence type="ECO:0000313" key="4">
    <source>
        <dbReference type="Proteomes" id="UP001280156"/>
    </source>
</evidence>
<reference evidence="3 4" key="1">
    <citation type="submission" date="2023-08" db="EMBL/GenBank/DDBJ databases">
        <title>Implementing the SeqCode for naming new Mesorhizobium species isolated from Vachellia karroo root nodules.</title>
        <authorList>
            <person name="Van Lill M."/>
        </authorList>
    </citation>
    <scope>NUCLEOTIDE SEQUENCE [LARGE SCALE GENOMIC DNA]</scope>
    <source>
        <strain evidence="3 4">VK2B</strain>
    </source>
</reference>
<evidence type="ECO:0000256" key="1">
    <source>
        <dbReference type="SAM" id="MobiDB-lite"/>
    </source>
</evidence>
<evidence type="ECO:0000313" key="3">
    <source>
        <dbReference type="EMBL" id="MDX8483595.1"/>
    </source>
</evidence>
<dbReference type="InterPro" id="IPR035437">
    <property type="entry name" value="SNase_OB-fold_sf"/>
</dbReference>
<dbReference type="EMBL" id="JAVIIV010000001">
    <property type="protein sequence ID" value="MDX8483595.1"/>
    <property type="molecule type" value="Genomic_DNA"/>
</dbReference>
<feature type="region of interest" description="Disordered" evidence="1">
    <location>
        <begin position="56"/>
        <end position="85"/>
    </location>
</feature>
<name>A0ABU4Y9I2_9HYPH</name>
<dbReference type="Proteomes" id="UP001280156">
    <property type="component" value="Unassembled WGS sequence"/>
</dbReference>
<dbReference type="SUPFAM" id="SSF50199">
    <property type="entry name" value="Staphylococcal nuclease"/>
    <property type="match status" value="1"/>
</dbReference>
<protein>
    <submittedName>
        <fullName evidence="3">Thermonuclease family protein</fullName>
    </submittedName>
</protein>
<dbReference type="PROSITE" id="PS50830">
    <property type="entry name" value="TNASE_3"/>
    <property type="match status" value="1"/>
</dbReference>
<organism evidence="3 4">
    <name type="scientific">Mesorhizobium humile</name>
    <dbReference type="NCBI Taxonomy" id="3072313"/>
    <lineage>
        <taxon>Bacteria</taxon>
        <taxon>Pseudomonadati</taxon>
        <taxon>Pseudomonadota</taxon>
        <taxon>Alphaproteobacteria</taxon>
        <taxon>Hyphomicrobiales</taxon>
        <taxon>Phyllobacteriaceae</taxon>
        <taxon>Mesorhizobium</taxon>
    </lineage>
</organism>
<feature type="domain" description="TNase-like" evidence="2">
    <location>
        <begin position="152"/>
        <end position="250"/>
    </location>
</feature>
<proteinExistence type="predicted"/>
<feature type="compositionally biased region" description="Low complexity" evidence="1">
    <location>
        <begin position="65"/>
        <end position="79"/>
    </location>
</feature>
<comment type="caution">
    <text evidence="3">The sequence shown here is derived from an EMBL/GenBank/DDBJ whole genome shotgun (WGS) entry which is preliminary data.</text>
</comment>
<dbReference type="InterPro" id="IPR016071">
    <property type="entry name" value="Staphylococal_nuclease_OB-fold"/>
</dbReference>
<evidence type="ECO:0000259" key="2">
    <source>
        <dbReference type="PROSITE" id="PS50830"/>
    </source>
</evidence>